<comment type="caution">
    <text evidence="1">The sequence shown here is derived from an EMBL/GenBank/DDBJ whole genome shotgun (WGS) entry which is preliminary data.</text>
</comment>
<keyword evidence="2" id="KW-1185">Reference proteome</keyword>
<reference evidence="1 2" key="1">
    <citation type="submission" date="2023-07" db="EMBL/GenBank/DDBJ databases">
        <title>Genomic Encyclopedia of Type Strains, Phase IV (KMG-IV): sequencing the most valuable type-strain genomes for metagenomic binning, comparative biology and taxonomic classification.</title>
        <authorList>
            <person name="Goeker M."/>
        </authorList>
    </citation>
    <scope>NUCLEOTIDE SEQUENCE [LARGE SCALE GENOMIC DNA]</scope>
    <source>
        <strain evidence="1 2">DSM 100301</strain>
    </source>
</reference>
<evidence type="ECO:0000313" key="1">
    <source>
        <dbReference type="EMBL" id="MDQ0457335.1"/>
    </source>
</evidence>
<proteinExistence type="predicted"/>
<sequence length="42" mass="4755">MSRPNRAAMVDENTIHRLCPTLVHWRMAEAPRRAEEGRGAPA</sequence>
<protein>
    <submittedName>
        <fullName evidence="1">Uncharacterized protein</fullName>
    </submittedName>
</protein>
<dbReference type="Proteomes" id="UP001235269">
    <property type="component" value="Unassembled WGS sequence"/>
</dbReference>
<dbReference type="RefSeq" id="WP_307159519.1">
    <property type="nucleotide sequence ID" value="NZ_JAUSWH010000014.1"/>
</dbReference>
<organism evidence="1 2">
    <name type="scientific">Rhizobium paknamense</name>
    <dbReference type="NCBI Taxonomy" id="1206817"/>
    <lineage>
        <taxon>Bacteria</taxon>
        <taxon>Pseudomonadati</taxon>
        <taxon>Pseudomonadota</taxon>
        <taxon>Alphaproteobacteria</taxon>
        <taxon>Hyphomicrobiales</taxon>
        <taxon>Rhizobiaceae</taxon>
        <taxon>Rhizobium/Agrobacterium group</taxon>
        <taxon>Rhizobium</taxon>
    </lineage>
</organism>
<dbReference type="EMBL" id="JAUSWH010000014">
    <property type="protein sequence ID" value="MDQ0457335.1"/>
    <property type="molecule type" value="Genomic_DNA"/>
</dbReference>
<name>A0ABU0IGF5_9HYPH</name>
<evidence type="ECO:0000313" key="2">
    <source>
        <dbReference type="Proteomes" id="UP001235269"/>
    </source>
</evidence>
<accession>A0ABU0IGF5</accession>
<gene>
    <name evidence="1" type="ORF">QO005_003691</name>
</gene>